<proteinExistence type="predicted"/>
<dbReference type="Proteomes" id="UP001165289">
    <property type="component" value="Unassembled WGS sequence"/>
</dbReference>
<protein>
    <submittedName>
        <fullName evidence="1">Uncharacterized protein</fullName>
    </submittedName>
</protein>
<accession>A0AAV7KGH4</accession>
<dbReference type="Pfam" id="PF18758">
    <property type="entry name" value="KDZ"/>
    <property type="match status" value="1"/>
</dbReference>
<dbReference type="PANTHER" id="PTHR34305">
    <property type="entry name" value="EXPRESSED PROTEIN"/>
    <property type="match status" value="1"/>
</dbReference>
<keyword evidence="2" id="KW-1185">Reference proteome</keyword>
<dbReference type="PANTHER" id="PTHR34305:SF1">
    <property type="entry name" value="SWIM-TYPE DOMAIN-CONTAINING PROTEIN"/>
    <property type="match status" value="1"/>
</dbReference>
<gene>
    <name evidence="1" type="ORF">LOD99_14316</name>
</gene>
<dbReference type="InterPro" id="IPR040521">
    <property type="entry name" value="KDZ"/>
</dbReference>
<reference evidence="1 2" key="1">
    <citation type="journal article" date="2023" name="BMC Biol.">
        <title>The compact genome of the sponge Oopsacas minuta (Hexactinellida) is lacking key metazoan core genes.</title>
        <authorList>
            <person name="Santini S."/>
            <person name="Schenkelaars Q."/>
            <person name="Jourda C."/>
            <person name="Duchesne M."/>
            <person name="Belahbib H."/>
            <person name="Rocher C."/>
            <person name="Selva M."/>
            <person name="Riesgo A."/>
            <person name="Vervoort M."/>
            <person name="Leys S.P."/>
            <person name="Kodjabachian L."/>
            <person name="Le Bivic A."/>
            <person name="Borchiellini C."/>
            <person name="Claverie J.M."/>
            <person name="Renard E."/>
        </authorList>
    </citation>
    <scope>NUCLEOTIDE SEQUENCE [LARGE SCALE GENOMIC DNA]</scope>
    <source>
        <strain evidence="1">SPO-2</strain>
    </source>
</reference>
<sequence>MSTSTFEIKHPHPRKRRIVEEKFDITATTLNIGGIEISKTDVSPVDITISEEQFEIVPSHPKKEVYAEIFSQEELTIPVLDQYVHLLADKQKAWRLQDCPVVFMSDFEEINGEVILAKKKVLIETCLMKCLSCHTNSCTHYQAYELCLEFQTLNNSESKSHAGSSYYTLSANTIFLLKNGYHCLYRKEMKWYCDNCSSMCKEKLILQAIMAEYNDQLPVPQKPLDYSTISKQYLPFKLSKNQAIIYNEQLRRGLFLPPNLEPDILHCEQGHKYVAKSLVVAQKGIIIYTENDVLDLKEHTVYTSTCEGSCRCTSVFEGNKYLLLNVNNRYFIHYGVLFEYSEFMTMSRNTLHGYMRAKNNKFERMGRELTFSYHILQHGWNGYLRMLDINYKTSYICPLCQEAPEFLIMDGITMGTIKELPNTVEEYLEDQRLSFVPLSNRVLVSDLQTRKLIKSYYSFGLGESEFHTMVNSLEFEEITEYSIYANNVIDEVNVINPTYPNAKAIMELFSRSEPISGIFPVSILSECEKKAIASLSCGNQIDTCLLYEIFEKMHTLRLFLSSFGEVQEQCATSTGFTLHPILAGVLRAILSKIELLNNYREGRKTVEASPSNDTLDKYFPAITKRYRLPMYEDDNEEKYKGCTKIYPKHQRLSPGLLVVVCRHKVCYGFQILRSKESTTTVFNLLLTLFKKPPRIIIYDNACNLHNTCIIREPKLFKDTTFLVDRFHWKNHCCNPAYSLKSVKSHDFMRINSQVCEQLFSTLRRITTQVSFMRIENIFYNVRYFLYCLNEQELRKLKC</sequence>
<dbReference type="AlphaFoldDB" id="A0AAV7KGH4"/>
<name>A0AAV7KGH4_9METZ</name>
<organism evidence="1 2">
    <name type="scientific">Oopsacas minuta</name>
    <dbReference type="NCBI Taxonomy" id="111878"/>
    <lineage>
        <taxon>Eukaryota</taxon>
        <taxon>Metazoa</taxon>
        <taxon>Porifera</taxon>
        <taxon>Hexactinellida</taxon>
        <taxon>Hexasterophora</taxon>
        <taxon>Lyssacinosida</taxon>
        <taxon>Leucopsacidae</taxon>
        <taxon>Oopsacas</taxon>
    </lineage>
</organism>
<evidence type="ECO:0000313" key="1">
    <source>
        <dbReference type="EMBL" id="KAI6659975.1"/>
    </source>
</evidence>
<evidence type="ECO:0000313" key="2">
    <source>
        <dbReference type="Proteomes" id="UP001165289"/>
    </source>
</evidence>
<comment type="caution">
    <text evidence="1">The sequence shown here is derived from an EMBL/GenBank/DDBJ whole genome shotgun (WGS) entry which is preliminary data.</text>
</comment>
<dbReference type="EMBL" id="JAKMXF010000044">
    <property type="protein sequence ID" value="KAI6659975.1"/>
    <property type="molecule type" value="Genomic_DNA"/>
</dbReference>